<feature type="compositionally biased region" description="Basic and acidic residues" evidence="6">
    <location>
        <begin position="161"/>
        <end position="170"/>
    </location>
</feature>
<sequence>MRHCGQLSRAASMDEYLLKRRTHDSETLQALYSLWVQASHVDLTISCDDRSTKVHKLVLIASSGYFQKLFSRDSKDNVNAIHFLETSFELLNLAVKFMYCGEVNVPSEKFPSFMKLAEKLEIKGLSQGATTNGNGSLEAEPLKTPILRSEMPRNRKRKSHPEKTLRDRDTPSSLPMYQPSFYQYPMDMSQSIVTTNGDESFSDHQTPTVKEEMEDYDIRDEEKETQVDVKLDGESESSSNGGPPELQPQIADELIQQMEDTGKPVFTPEEIDPKGQIVRTGAVSWSGYTFQGRLIHFCGICPYKGVNRSKVQRHARVHTGDKPFECDVCHKRFSQKDNLKTHIVGVHYRDRYQASMPTLSSPMPSTSSTVPAAQ</sequence>
<evidence type="ECO:0000313" key="9">
    <source>
        <dbReference type="EMBL" id="CAD7240906.1"/>
    </source>
</evidence>
<evidence type="ECO:0000256" key="4">
    <source>
        <dbReference type="ARBA" id="ARBA00022833"/>
    </source>
</evidence>
<evidence type="ECO:0000256" key="1">
    <source>
        <dbReference type="ARBA" id="ARBA00022723"/>
    </source>
</evidence>
<accession>A0A7R8WZ30</accession>
<feature type="region of interest" description="Disordered" evidence="6">
    <location>
        <begin position="193"/>
        <end position="247"/>
    </location>
</feature>
<reference evidence="9" key="1">
    <citation type="submission" date="2020-11" db="EMBL/GenBank/DDBJ databases">
        <authorList>
            <person name="Tran Van P."/>
        </authorList>
    </citation>
    <scope>NUCLEOTIDE SEQUENCE</scope>
</reference>
<evidence type="ECO:0000313" key="10">
    <source>
        <dbReference type="Proteomes" id="UP000677054"/>
    </source>
</evidence>
<organism evidence="9">
    <name type="scientific">Darwinula stevensoni</name>
    <dbReference type="NCBI Taxonomy" id="69355"/>
    <lineage>
        <taxon>Eukaryota</taxon>
        <taxon>Metazoa</taxon>
        <taxon>Ecdysozoa</taxon>
        <taxon>Arthropoda</taxon>
        <taxon>Crustacea</taxon>
        <taxon>Oligostraca</taxon>
        <taxon>Ostracoda</taxon>
        <taxon>Podocopa</taxon>
        <taxon>Podocopida</taxon>
        <taxon>Darwinulocopina</taxon>
        <taxon>Darwinuloidea</taxon>
        <taxon>Darwinulidae</taxon>
        <taxon>Darwinula</taxon>
    </lineage>
</organism>
<dbReference type="OrthoDB" id="6435234at2759"/>
<dbReference type="GO" id="GO:0000978">
    <property type="term" value="F:RNA polymerase II cis-regulatory region sequence-specific DNA binding"/>
    <property type="evidence" value="ECO:0007669"/>
    <property type="project" value="TreeGrafter"/>
</dbReference>
<dbReference type="Proteomes" id="UP000677054">
    <property type="component" value="Unassembled WGS sequence"/>
</dbReference>
<dbReference type="GO" id="GO:0000981">
    <property type="term" value="F:DNA-binding transcription factor activity, RNA polymerase II-specific"/>
    <property type="evidence" value="ECO:0007669"/>
    <property type="project" value="TreeGrafter"/>
</dbReference>
<dbReference type="EMBL" id="CAJPEV010000074">
    <property type="protein sequence ID" value="CAG0880110.1"/>
    <property type="molecule type" value="Genomic_DNA"/>
</dbReference>
<feature type="domain" description="BTB" evidence="7">
    <location>
        <begin position="41"/>
        <end position="107"/>
    </location>
</feature>
<proteinExistence type="predicted"/>
<dbReference type="PROSITE" id="PS00028">
    <property type="entry name" value="ZINC_FINGER_C2H2_1"/>
    <property type="match status" value="1"/>
</dbReference>
<evidence type="ECO:0000256" key="6">
    <source>
        <dbReference type="SAM" id="MobiDB-lite"/>
    </source>
</evidence>
<dbReference type="PANTHER" id="PTHR46105">
    <property type="entry name" value="AGAP004733-PA"/>
    <property type="match status" value="1"/>
</dbReference>
<evidence type="ECO:0000259" key="8">
    <source>
        <dbReference type="PROSITE" id="PS50157"/>
    </source>
</evidence>
<dbReference type="GO" id="GO:0005694">
    <property type="term" value="C:chromosome"/>
    <property type="evidence" value="ECO:0007669"/>
    <property type="project" value="UniProtKB-ARBA"/>
</dbReference>
<dbReference type="InterPro" id="IPR000210">
    <property type="entry name" value="BTB/POZ_dom"/>
</dbReference>
<keyword evidence="2" id="KW-0677">Repeat</keyword>
<dbReference type="PROSITE" id="PS50097">
    <property type="entry name" value="BTB"/>
    <property type="match status" value="1"/>
</dbReference>
<dbReference type="AlphaFoldDB" id="A0A7R8WZ30"/>
<dbReference type="Gene3D" id="3.30.160.60">
    <property type="entry name" value="Classic Zinc Finger"/>
    <property type="match status" value="2"/>
</dbReference>
<keyword evidence="4" id="KW-0862">Zinc</keyword>
<dbReference type="PROSITE" id="PS50157">
    <property type="entry name" value="ZINC_FINGER_C2H2_2"/>
    <property type="match status" value="2"/>
</dbReference>
<dbReference type="FunFam" id="3.30.160.60:FF:001732">
    <property type="entry name" value="Zgc:162936"/>
    <property type="match status" value="1"/>
</dbReference>
<feature type="domain" description="C2H2-type" evidence="8">
    <location>
        <begin position="296"/>
        <end position="323"/>
    </location>
</feature>
<dbReference type="Pfam" id="PF00096">
    <property type="entry name" value="zf-C2H2"/>
    <property type="match status" value="1"/>
</dbReference>
<dbReference type="InterPro" id="IPR011333">
    <property type="entry name" value="SKP1/BTB/POZ_sf"/>
</dbReference>
<dbReference type="PANTHER" id="PTHR46105:SF28">
    <property type="entry name" value="ZINC FINGER PROTEIN 37-LIKE"/>
    <property type="match status" value="1"/>
</dbReference>
<feature type="compositionally biased region" description="Basic and acidic residues" evidence="6">
    <location>
        <begin position="220"/>
        <end position="233"/>
    </location>
</feature>
<evidence type="ECO:0000259" key="7">
    <source>
        <dbReference type="PROSITE" id="PS50097"/>
    </source>
</evidence>
<evidence type="ECO:0000256" key="5">
    <source>
        <dbReference type="PROSITE-ProRule" id="PRU00042"/>
    </source>
</evidence>
<dbReference type="GO" id="GO:0045893">
    <property type="term" value="P:positive regulation of DNA-templated transcription"/>
    <property type="evidence" value="ECO:0007669"/>
    <property type="project" value="UniProtKB-ARBA"/>
</dbReference>
<dbReference type="SUPFAM" id="SSF57667">
    <property type="entry name" value="beta-beta-alpha zinc fingers"/>
    <property type="match status" value="1"/>
</dbReference>
<name>A0A7R8WZ30_9CRUS</name>
<dbReference type="SMART" id="SM00225">
    <property type="entry name" value="BTB"/>
    <property type="match status" value="1"/>
</dbReference>
<gene>
    <name evidence="9" type="ORF">DSTB1V02_LOCUS908</name>
</gene>
<dbReference type="InterPro" id="IPR050457">
    <property type="entry name" value="ZnFinger_BTB_dom_contain"/>
</dbReference>
<evidence type="ECO:0000256" key="2">
    <source>
        <dbReference type="ARBA" id="ARBA00022737"/>
    </source>
</evidence>
<dbReference type="InterPro" id="IPR013087">
    <property type="entry name" value="Znf_C2H2_type"/>
</dbReference>
<dbReference type="EMBL" id="LR899591">
    <property type="protein sequence ID" value="CAD7240906.1"/>
    <property type="molecule type" value="Genomic_DNA"/>
</dbReference>
<dbReference type="CDD" id="cd18315">
    <property type="entry name" value="BTB_POZ_BAB-like"/>
    <property type="match status" value="1"/>
</dbReference>
<keyword evidence="1" id="KW-0479">Metal-binding</keyword>
<dbReference type="InterPro" id="IPR036236">
    <property type="entry name" value="Znf_C2H2_sf"/>
</dbReference>
<feature type="compositionally biased region" description="Polar residues" evidence="6">
    <location>
        <begin position="193"/>
        <end position="208"/>
    </location>
</feature>
<dbReference type="Gene3D" id="3.30.710.10">
    <property type="entry name" value="Potassium Channel Kv1.1, Chain A"/>
    <property type="match status" value="1"/>
</dbReference>
<feature type="region of interest" description="Disordered" evidence="6">
    <location>
        <begin position="127"/>
        <end position="180"/>
    </location>
</feature>
<protein>
    <submittedName>
        <fullName evidence="9">Uncharacterized protein</fullName>
    </submittedName>
</protein>
<dbReference type="GO" id="GO:0008270">
    <property type="term" value="F:zinc ion binding"/>
    <property type="evidence" value="ECO:0007669"/>
    <property type="project" value="UniProtKB-KW"/>
</dbReference>
<keyword evidence="3 5" id="KW-0863">Zinc-finger</keyword>
<dbReference type="Pfam" id="PF00651">
    <property type="entry name" value="BTB"/>
    <property type="match status" value="1"/>
</dbReference>
<dbReference type="SUPFAM" id="SSF54695">
    <property type="entry name" value="POZ domain"/>
    <property type="match status" value="1"/>
</dbReference>
<feature type="domain" description="C2H2-type" evidence="8">
    <location>
        <begin position="324"/>
        <end position="352"/>
    </location>
</feature>
<keyword evidence="10" id="KW-1185">Reference proteome</keyword>
<dbReference type="SMART" id="SM00355">
    <property type="entry name" value="ZnF_C2H2"/>
    <property type="match status" value="2"/>
</dbReference>
<evidence type="ECO:0000256" key="3">
    <source>
        <dbReference type="ARBA" id="ARBA00022771"/>
    </source>
</evidence>